<dbReference type="GO" id="GO:0052913">
    <property type="term" value="F:16S rRNA (guanine(966)-N(2))-methyltransferase activity"/>
    <property type="evidence" value="ECO:0007669"/>
    <property type="project" value="UniProtKB-EC"/>
</dbReference>
<keyword evidence="1 3" id="KW-0489">Methyltransferase</keyword>
<dbReference type="PANTHER" id="PTHR43542:SF1">
    <property type="entry name" value="METHYLTRANSFERASE"/>
    <property type="match status" value="1"/>
</dbReference>
<dbReference type="Pfam" id="PF03602">
    <property type="entry name" value="Cons_hypoth95"/>
    <property type="match status" value="1"/>
</dbReference>
<proteinExistence type="predicted"/>
<dbReference type="InterPro" id="IPR004398">
    <property type="entry name" value="RNA_MeTrfase_RsmD"/>
</dbReference>
<dbReference type="EC" id="2.1.1.171" evidence="3"/>
<evidence type="ECO:0000313" key="3">
    <source>
        <dbReference type="EMBL" id="VAW90529.1"/>
    </source>
</evidence>
<keyword evidence="2 3" id="KW-0808">Transferase</keyword>
<evidence type="ECO:0000256" key="1">
    <source>
        <dbReference type="ARBA" id="ARBA00022603"/>
    </source>
</evidence>
<dbReference type="Gene3D" id="3.40.50.150">
    <property type="entry name" value="Vaccinia Virus protein VP39"/>
    <property type="match status" value="1"/>
</dbReference>
<dbReference type="SUPFAM" id="SSF53335">
    <property type="entry name" value="S-adenosyl-L-methionine-dependent methyltransferases"/>
    <property type="match status" value="1"/>
</dbReference>
<sequence>MAHNSKAGQLRIIGGSWRGRKIDFVTEPGVRPTPDRIRETLFNWLQTSIAGARCLDLFSGSGALGFEALSRGANEVIMVEQSSAVTQQLRANATLLKTGGAQIEQCNADNYLKRPAQPFDIIFLDPPFETNSLENYCSQLASNGWLAPHAQIYMERAKGSPAPQLPADWQMHREKQSGKVCYALATRSN</sequence>
<organism evidence="3">
    <name type="scientific">hydrothermal vent metagenome</name>
    <dbReference type="NCBI Taxonomy" id="652676"/>
    <lineage>
        <taxon>unclassified sequences</taxon>
        <taxon>metagenomes</taxon>
        <taxon>ecological metagenomes</taxon>
    </lineage>
</organism>
<dbReference type="GO" id="GO:0003676">
    <property type="term" value="F:nucleic acid binding"/>
    <property type="evidence" value="ECO:0007669"/>
    <property type="project" value="InterPro"/>
</dbReference>
<dbReference type="AlphaFoldDB" id="A0A3B0ZX82"/>
<dbReference type="PROSITE" id="PS00092">
    <property type="entry name" value="N6_MTASE"/>
    <property type="match status" value="1"/>
</dbReference>
<dbReference type="PIRSF" id="PIRSF004553">
    <property type="entry name" value="CHP00095"/>
    <property type="match status" value="1"/>
</dbReference>
<protein>
    <submittedName>
        <fullName evidence="3">16S rRNA (Guanine(966)-N(2))-methyltransferase</fullName>
        <ecNumber evidence="3">2.1.1.171</ecNumber>
    </submittedName>
</protein>
<dbReference type="CDD" id="cd02440">
    <property type="entry name" value="AdoMet_MTases"/>
    <property type="match status" value="1"/>
</dbReference>
<gene>
    <name evidence="3" type="ORF">MNBD_GAMMA17-376</name>
</gene>
<dbReference type="InterPro" id="IPR029063">
    <property type="entry name" value="SAM-dependent_MTases_sf"/>
</dbReference>
<dbReference type="InterPro" id="IPR002052">
    <property type="entry name" value="DNA_methylase_N6_adenine_CS"/>
</dbReference>
<name>A0A3B0ZX82_9ZZZZ</name>
<accession>A0A3B0ZX82</accession>
<dbReference type="PANTHER" id="PTHR43542">
    <property type="entry name" value="METHYLTRANSFERASE"/>
    <property type="match status" value="1"/>
</dbReference>
<reference evidence="3" key="1">
    <citation type="submission" date="2018-06" db="EMBL/GenBank/DDBJ databases">
        <authorList>
            <person name="Zhirakovskaya E."/>
        </authorList>
    </citation>
    <scope>NUCLEOTIDE SEQUENCE</scope>
</reference>
<evidence type="ECO:0000256" key="2">
    <source>
        <dbReference type="ARBA" id="ARBA00022679"/>
    </source>
</evidence>
<dbReference type="NCBIfam" id="TIGR00095">
    <property type="entry name" value="16S rRNA (guanine(966)-N(2))-methyltransferase RsmD"/>
    <property type="match status" value="1"/>
</dbReference>
<dbReference type="EMBL" id="UOFQ01000205">
    <property type="protein sequence ID" value="VAW90529.1"/>
    <property type="molecule type" value="Genomic_DNA"/>
</dbReference>